<name>A0A811JVG2_9BILA</name>
<organism evidence="2 3">
    <name type="scientific">Bursaphelenchus okinawaensis</name>
    <dbReference type="NCBI Taxonomy" id="465554"/>
    <lineage>
        <taxon>Eukaryota</taxon>
        <taxon>Metazoa</taxon>
        <taxon>Ecdysozoa</taxon>
        <taxon>Nematoda</taxon>
        <taxon>Chromadorea</taxon>
        <taxon>Rhabditida</taxon>
        <taxon>Tylenchina</taxon>
        <taxon>Tylenchomorpha</taxon>
        <taxon>Aphelenchoidea</taxon>
        <taxon>Aphelenchoididae</taxon>
        <taxon>Bursaphelenchus</taxon>
    </lineage>
</organism>
<proteinExistence type="predicted"/>
<dbReference type="OrthoDB" id="10574302at2759"/>
<evidence type="ECO:0000313" key="3">
    <source>
        <dbReference type="Proteomes" id="UP000614601"/>
    </source>
</evidence>
<dbReference type="EMBL" id="CAJFDH010000001">
    <property type="protein sequence ID" value="CAD5207418.1"/>
    <property type="molecule type" value="Genomic_DNA"/>
</dbReference>
<evidence type="ECO:0000313" key="2">
    <source>
        <dbReference type="EMBL" id="CAD5207418.1"/>
    </source>
</evidence>
<feature type="transmembrane region" description="Helical" evidence="1">
    <location>
        <begin position="35"/>
        <end position="53"/>
    </location>
</feature>
<dbReference type="Proteomes" id="UP000614601">
    <property type="component" value="Unassembled WGS sequence"/>
</dbReference>
<comment type="caution">
    <text evidence="2">The sequence shown here is derived from an EMBL/GenBank/DDBJ whole genome shotgun (WGS) entry which is preliminary data.</text>
</comment>
<keyword evidence="1" id="KW-1133">Transmembrane helix</keyword>
<keyword evidence="1" id="KW-0812">Transmembrane</keyword>
<sequence>MNDSLSLNWSSIAASNETITYIRTTYLFPIHCYDVFVVIMLLSWSLAISYIFLRLYTVINGSPSSYLEQTTVQLMMAGEFDNPTDLLTFIALNTYLIKMRRNNLRLRKKQQLTLTTCDDATNTTITRAEPAAPNNL</sequence>
<dbReference type="AlphaFoldDB" id="A0A811JVG2"/>
<reference evidence="2" key="1">
    <citation type="submission" date="2020-09" db="EMBL/GenBank/DDBJ databases">
        <authorList>
            <person name="Kikuchi T."/>
        </authorList>
    </citation>
    <scope>NUCLEOTIDE SEQUENCE</scope>
    <source>
        <strain evidence="2">SH1</strain>
    </source>
</reference>
<dbReference type="EMBL" id="CAJFCW020000001">
    <property type="protein sequence ID" value="CAG9085557.1"/>
    <property type="molecule type" value="Genomic_DNA"/>
</dbReference>
<keyword evidence="1" id="KW-0472">Membrane</keyword>
<gene>
    <name evidence="2" type="ORF">BOKJ2_LOCUS2102</name>
</gene>
<keyword evidence="3" id="KW-1185">Reference proteome</keyword>
<evidence type="ECO:0000256" key="1">
    <source>
        <dbReference type="SAM" id="Phobius"/>
    </source>
</evidence>
<dbReference type="Proteomes" id="UP000783686">
    <property type="component" value="Unassembled WGS sequence"/>
</dbReference>
<accession>A0A811JVG2</accession>
<protein>
    <submittedName>
        <fullName evidence="2">Uncharacterized protein</fullName>
    </submittedName>
</protein>